<dbReference type="InterPro" id="IPR001584">
    <property type="entry name" value="Integrase_cat-core"/>
</dbReference>
<dbReference type="InterPro" id="IPR012337">
    <property type="entry name" value="RNaseH-like_sf"/>
</dbReference>
<evidence type="ECO:0000313" key="3">
    <source>
        <dbReference type="EMBL" id="MBG9979368.1"/>
    </source>
</evidence>
<accession>A0ABS0LM96</accession>
<gene>
    <name evidence="3" type="ORF">HYQ42_11595</name>
</gene>
<dbReference type="InterPro" id="IPR051917">
    <property type="entry name" value="Transposase-Integrase"/>
</dbReference>
<dbReference type="NCBIfam" id="NF033563">
    <property type="entry name" value="transpos_IS30"/>
    <property type="match status" value="1"/>
</dbReference>
<dbReference type="PANTHER" id="PTHR10948:SF23">
    <property type="entry name" value="TRANSPOSASE INSI FOR INSERTION SEQUENCE ELEMENT IS30A-RELATED"/>
    <property type="match status" value="1"/>
</dbReference>
<dbReference type="InterPro" id="IPR025246">
    <property type="entry name" value="IS30-like_HTH"/>
</dbReference>
<dbReference type="Gene3D" id="1.10.10.60">
    <property type="entry name" value="Homeodomain-like"/>
    <property type="match status" value="1"/>
</dbReference>
<comment type="caution">
    <text evidence="3">The sequence shown here is derived from an EMBL/GenBank/DDBJ whole genome shotgun (WGS) entry which is preliminary data.</text>
</comment>
<proteinExistence type="predicted"/>
<dbReference type="EMBL" id="JACCEL010000076">
    <property type="protein sequence ID" value="MBG9979368.1"/>
    <property type="molecule type" value="Genomic_DNA"/>
</dbReference>
<dbReference type="InterPro" id="IPR036397">
    <property type="entry name" value="RNaseH_sf"/>
</dbReference>
<dbReference type="Proteomes" id="UP000823401">
    <property type="component" value="Unassembled WGS sequence"/>
</dbReference>
<dbReference type="SUPFAM" id="SSF53098">
    <property type="entry name" value="Ribonuclease H-like"/>
    <property type="match status" value="1"/>
</dbReference>
<organism evidence="3 4">
    <name type="scientific">Ruoffia tabacinasalis</name>
    <dbReference type="NCBI Taxonomy" id="87458"/>
    <lineage>
        <taxon>Bacteria</taxon>
        <taxon>Bacillati</taxon>
        <taxon>Bacillota</taxon>
        <taxon>Bacilli</taxon>
        <taxon>Lactobacillales</taxon>
        <taxon>Aerococcaceae</taxon>
        <taxon>Ruoffia</taxon>
    </lineage>
</organism>
<dbReference type="RefSeq" id="WP_197105383.1">
    <property type="nucleotide sequence ID" value="NZ_JACCEL010000076.1"/>
</dbReference>
<dbReference type="Pfam" id="PF13936">
    <property type="entry name" value="HTH_38"/>
    <property type="match status" value="1"/>
</dbReference>
<protein>
    <submittedName>
        <fullName evidence="3">IS30 family transposase</fullName>
    </submittedName>
</protein>
<keyword evidence="4" id="KW-1185">Reference proteome</keyword>
<dbReference type="PROSITE" id="PS50994">
    <property type="entry name" value="INTEGRASE"/>
    <property type="match status" value="1"/>
</dbReference>
<keyword evidence="1" id="KW-0233">DNA recombination</keyword>
<sequence length="359" mass="41943">MTQTNSNTNARKGKHLTDGERYQIQILLKEGYSHRHIGRVLGRNHQTINNEVKRGTVTQINRVTSNGKDYTYSDDLYFADAGQAYYDEQRLKSGRQPKWLQASLFMEWADQKMLEEKWSPDAVVQRARKDGLFEDALIPCTTTLYDWIDRGVMRTKNMDLLEKLSRKSTPTSQGHRQNKRILGPSIDLRPEAINDRSEFGHWEIDTVIGQQTKLDPVLLTLVERQTRFEIILKLKGKDAQSVNQAITDLKERAGDAFPQLFKSFTADNGSEFSDLYDLLKENIDVYFAHPYASWERGSSENQHKLIRRFFPKGCSLREITKEQCLRIQQWMNAYPRRILAYDTPYERFVRAFHQERQAI</sequence>
<evidence type="ECO:0000259" key="2">
    <source>
        <dbReference type="PROSITE" id="PS50994"/>
    </source>
</evidence>
<evidence type="ECO:0000313" key="4">
    <source>
        <dbReference type="Proteomes" id="UP000823401"/>
    </source>
</evidence>
<reference evidence="3 4" key="1">
    <citation type="submission" date="2020-07" db="EMBL/GenBank/DDBJ databases">
        <title>Facklamia lactis sp. nov., isolated from raw milk.</title>
        <authorList>
            <person name="Doll E.V."/>
            <person name="Huptas C."/>
            <person name="Staib L."/>
            <person name="Wenning M."/>
            <person name="Scherer S."/>
        </authorList>
    </citation>
    <scope>NUCLEOTIDE SEQUENCE [LARGE SCALE GENOMIC DNA]</scope>
    <source>
        <strain evidence="3 4">DSM 104272</strain>
    </source>
</reference>
<evidence type="ECO:0000256" key="1">
    <source>
        <dbReference type="ARBA" id="ARBA00023172"/>
    </source>
</evidence>
<dbReference type="Gene3D" id="3.30.420.10">
    <property type="entry name" value="Ribonuclease H-like superfamily/Ribonuclease H"/>
    <property type="match status" value="1"/>
</dbReference>
<feature type="domain" description="Integrase catalytic" evidence="2">
    <location>
        <begin position="186"/>
        <end position="352"/>
    </location>
</feature>
<name>A0ABS0LM96_9LACT</name>
<dbReference type="InterPro" id="IPR053392">
    <property type="entry name" value="Transposase_IS30-like"/>
</dbReference>
<dbReference type="PANTHER" id="PTHR10948">
    <property type="entry name" value="TRANSPOSASE"/>
    <property type="match status" value="1"/>
</dbReference>